<dbReference type="EMBL" id="MW980066">
    <property type="protein sequence ID" value="QXV74320.1"/>
    <property type="molecule type" value="Genomic_DNA"/>
</dbReference>
<evidence type="ECO:0000256" key="1">
    <source>
        <dbReference type="SAM" id="Phobius"/>
    </source>
</evidence>
<sequence>MKYAVSIIVLIYSVLFYYVALQEPSKVEAIINLTIFVLIIPILVCYLIRHITMWFSIMYIRRNL</sequence>
<keyword evidence="3" id="KW-1185">Reference proteome</keyword>
<keyword evidence="1" id="KW-0472">Membrane</keyword>
<reference evidence="2 3" key="1">
    <citation type="submission" date="2021-04" db="EMBL/GenBank/DDBJ databases">
        <title>The Hidden Diversity of Double-Stranded DNA Phages in the Symbiotic Bacterium Rhizobium.</title>
        <authorList>
            <person name="Santamaria R.I."/>
            <person name="Bustos P."/>
            <person name="Cauwenberghe J.V."/>
            <person name="Gonzalez V."/>
        </authorList>
    </citation>
    <scope>NUCLEOTIDE SEQUENCE [LARGE SCALE GENOMIC DNA]</scope>
</reference>
<dbReference type="KEGG" id="vg:77934267"/>
<evidence type="ECO:0000313" key="3">
    <source>
        <dbReference type="Proteomes" id="UP000828420"/>
    </source>
</evidence>
<name>A0AAE7VMF6_9CAUD</name>
<keyword evidence="1" id="KW-0812">Transmembrane</keyword>
<accession>A0AAE7VMF6</accession>
<dbReference type="Proteomes" id="UP000828420">
    <property type="component" value="Segment"/>
</dbReference>
<dbReference type="GeneID" id="77934267"/>
<organism evidence="2 3">
    <name type="scientific">Rhizobium phage RHEph16</name>
    <dbReference type="NCBI Taxonomy" id="2836132"/>
    <lineage>
        <taxon>Viruses</taxon>
        <taxon>Duplodnaviria</taxon>
        <taxon>Heunggongvirae</taxon>
        <taxon>Uroviricota</taxon>
        <taxon>Caudoviricetes</taxon>
        <taxon>Schitoviridae</taxon>
        <taxon>Demetervirinae</taxon>
        <taxon>Acanvirus</taxon>
        <taxon>Acanvirus Rheph16</taxon>
    </lineage>
</organism>
<dbReference type="RefSeq" id="YP_010658321.1">
    <property type="nucleotide sequence ID" value="NC_070856.1"/>
</dbReference>
<protein>
    <recommendedName>
        <fullName evidence="4">Transmembrane protein</fullName>
    </recommendedName>
</protein>
<keyword evidence="1" id="KW-1133">Transmembrane helix</keyword>
<feature type="transmembrane region" description="Helical" evidence="1">
    <location>
        <begin position="27"/>
        <end position="48"/>
    </location>
</feature>
<evidence type="ECO:0000313" key="2">
    <source>
        <dbReference type="EMBL" id="QXV74320.1"/>
    </source>
</evidence>
<evidence type="ECO:0008006" key="4">
    <source>
        <dbReference type="Google" id="ProtNLM"/>
    </source>
</evidence>
<proteinExistence type="predicted"/>
<feature type="transmembrane region" description="Helical" evidence="1">
    <location>
        <begin position="5"/>
        <end position="21"/>
    </location>
</feature>